<dbReference type="FunFam" id="1.20.1250.20:FF:000122">
    <property type="entry name" value="D-xylose transporter XylE"/>
    <property type="match status" value="1"/>
</dbReference>
<name>A0A934QNU1_9PSEU</name>
<keyword evidence="4" id="KW-1003">Cell membrane</keyword>
<dbReference type="PROSITE" id="PS00217">
    <property type="entry name" value="SUGAR_TRANSPORT_2"/>
    <property type="match status" value="1"/>
</dbReference>
<dbReference type="GO" id="GO:0005886">
    <property type="term" value="C:plasma membrane"/>
    <property type="evidence" value="ECO:0007669"/>
    <property type="project" value="UniProtKB-SubCell"/>
</dbReference>
<dbReference type="PROSITE" id="PS50850">
    <property type="entry name" value="MFS"/>
    <property type="match status" value="1"/>
</dbReference>
<proteinExistence type="inferred from homology"/>
<feature type="transmembrane region" description="Helical" evidence="10">
    <location>
        <begin position="112"/>
        <end position="133"/>
    </location>
</feature>
<feature type="transmembrane region" description="Helical" evidence="10">
    <location>
        <begin position="379"/>
        <end position="401"/>
    </location>
</feature>
<dbReference type="Gene3D" id="1.20.1250.20">
    <property type="entry name" value="MFS general substrate transporter like domains"/>
    <property type="match status" value="2"/>
</dbReference>
<dbReference type="AlphaFoldDB" id="A0A934QNU1"/>
<keyword evidence="6 10" id="KW-0812">Transmembrane</keyword>
<accession>A0A934QNU1</accession>
<dbReference type="InterPro" id="IPR005828">
    <property type="entry name" value="MFS_sugar_transport-like"/>
</dbReference>
<evidence type="ECO:0000256" key="1">
    <source>
        <dbReference type="ARBA" id="ARBA00004651"/>
    </source>
</evidence>
<evidence type="ECO:0000256" key="9">
    <source>
        <dbReference type="RuleBase" id="RU003346"/>
    </source>
</evidence>
<reference evidence="12" key="1">
    <citation type="submission" date="2020-12" db="EMBL/GenBank/DDBJ databases">
        <title>Prauserella sp. ASG 168, a novel actinomycete isolated from cave rock.</title>
        <authorList>
            <person name="Suriyachadkun C."/>
        </authorList>
    </citation>
    <scope>NUCLEOTIDE SEQUENCE</scope>
    <source>
        <strain evidence="12">ASG 168</strain>
    </source>
</reference>
<evidence type="ECO:0000256" key="7">
    <source>
        <dbReference type="ARBA" id="ARBA00022989"/>
    </source>
</evidence>
<dbReference type="InterPro" id="IPR020846">
    <property type="entry name" value="MFS_dom"/>
</dbReference>
<dbReference type="InterPro" id="IPR050814">
    <property type="entry name" value="Myo-inositol_Transporter"/>
</dbReference>
<feature type="transmembrane region" description="Helical" evidence="10">
    <location>
        <begin position="339"/>
        <end position="359"/>
    </location>
</feature>
<evidence type="ECO:0000259" key="11">
    <source>
        <dbReference type="PROSITE" id="PS50850"/>
    </source>
</evidence>
<dbReference type="EMBL" id="JAENJH010000001">
    <property type="protein sequence ID" value="MBK1782989.1"/>
    <property type="molecule type" value="Genomic_DNA"/>
</dbReference>
<evidence type="ECO:0000313" key="13">
    <source>
        <dbReference type="Proteomes" id="UP000635245"/>
    </source>
</evidence>
<feature type="transmembrane region" description="Helical" evidence="10">
    <location>
        <begin position="271"/>
        <end position="296"/>
    </location>
</feature>
<dbReference type="InterPro" id="IPR003663">
    <property type="entry name" value="Sugar/inositol_transpt"/>
</dbReference>
<evidence type="ECO:0000256" key="8">
    <source>
        <dbReference type="ARBA" id="ARBA00023136"/>
    </source>
</evidence>
<keyword evidence="13" id="KW-1185">Reference proteome</keyword>
<feature type="transmembrane region" description="Helical" evidence="10">
    <location>
        <begin position="311"/>
        <end position="332"/>
    </location>
</feature>
<evidence type="ECO:0000256" key="5">
    <source>
        <dbReference type="ARBA" id="ARBA00022597"/>
    </source>
</evidence>
<evidence type="ECO:0000256" key="10">
    <source>
        <dbReference type="SAM" id="Phobius"/>
    </source>
</evidence>
<evidence type="ECO:0000256" key="3">
    <source>
        <dbReference type="ARBA" id="ARBA00022448"/>
    </source>
</evidence>
<keyword evidence="5" id="KW-0762">Sugar transport</keyword>
<dbReference type="PANTHER" id="PTHR48020">
    <property type="entry name" value="PROTON MYO-INOSITOL COTRANSPORTER"/>
    <property type="match status" value="1"/>
</dbReference>
<evidence type="ECO:0000256" key="6">
    <source>
        <dbReference type="ARBA" id="ARBA00022692"/>
    </source>
</evidence>
<feature type="transmembrane region" description="Helical" evidence="10">
    <location>
        <begin position="413"/>
        <end position="433"/>
    </location>
</feature>
<feature type="transmembrane region" description="Helical" evidence="10">
    <location>
        <begin position="145"/>
        <end position="167"/>
    </location>
</feature>
<dbReference type="NCBIfam" id="TIGR00879">
    <property type="entry name" value="SP"/>
    <property type="match status" value="1"/>
</dbReference>
<evidence type="ECO:0000256" key="4">
    <source>
        <dbReference type="ARBA" id="ARBA00022475"/>
    </source>
</evidence>
<protein>
    <submittedName>
        <fullName evidence="12">Sugar porter family MFS transporter</fullName>
    </submittedName>
</protein>
<dbReference type="PANTHER" id="PTHR48020:SF12">
    <property type="entry name" value="PROTON MYO-INOSITOL COTRANSPORTER"/>
    <property type="match status" value="1"/>
</dbReference>
<keyword evidence="7 10" id="KW-1133">Transmembrane helix</keyword>
<feature type="transmembrane region" description="Helical" evidence="10">
    <location>
        <begin position="15"/>
        <end position="35"/>
    </location>
</feature>
<feature type="transmembrane region" description="Helical" evidence="10">
    <location>
        <begin position="190"/>
        <end position="212"/>
    </location>
</feature>
<dbReference type="SUPFAM" id="SSF103473">
    <property type="entry name" value="MFS general substrate transporter"/>
    <property type="match status" value="1"/>
</dbReference>
<dbReference type="GO" id="GO:0022857">
    <property type="term" value="F:transmembrane transporter activity"/>
    <property type="evidence" value="ECO:0007669"/>
    <property type="project" value="InterPro"/>
</dbReference>
<gene>
    <name evidence="12" type="ORF">JHE00_01530</name>
</gene>
<feature type="domain" description="Major facilitator superfamily (MFS) profile" evidence="11">
    <location>
        <begin position="21"/>
        <end position="467"/>
    </location>
</feature>
<dbReference type="Proteomes" id="UP000635245">
    <property type="component" value="Unassembled WGS sequence"/>
</dbReference>
<dbReference type="RefSeq" id="WP_200313972.1">
    <property type="nucleotide sequence ID" value="NZ_JAENJH010000001.1"/>
</dbReference>
<evidence type="ECO:0000256" key="2">
    <source>
        <dbReference type="ARBA" id="ARBA00010992"/>
    </source>
</evidence>
<feature type="transmembrane region" description="Helical" evidence="10">
    <location>
        <begin position="90"/>
        <end position="106"/>
    </location>
</feature>
<comment type="similarity">
    <text evidence="2 9">Belongs to the major facilitator superfamily. Sugar transporter (TC 2.A.1.1) family.</text>
</comment>
<keyword evidence="8 10" id="KW-0472">Membrane</keyword>
<comment type="caution">
    <text evidence="12">The sequence shown here is derived from an EMBL/GenBank/DDBJ whole genome shotgun (WGS) entry which is preliminary data.</text>
</comment>
<feature type="transmembrane region" description="Helical" evidence="10">
    <location>
        <begin position="445"/>
        <end position="463"/>
    </location>
</feature>
<dbReference type="Pfam" id="PF00083">
    <property type="entry name" value="Sugar_tr"/>
    <property type="match status" value="1"/>
</dbReference>
<evidence type="ECO:0000313" key="12">
    <source>
        <dbReference type="EMBL" id="MBK1782989.1"/>
    </source>
</evidence>
<organism evidence="12 13">
    <name type="scientific">Prauserella cavernicola</name>
    <dbReference type="NCBI Taxonomy" id="2800127"/>
    <lineage>
        <taxon>Bacteria</taxon>
        <taxon>Bacillati</taxon>
        <taxon>Actinomycetota</taxon>
        <taxon>Actinomycetes</taxon>
        <taxon>Pseudonocardiales</taxon>
        <taxon>Pseudonocardiaceae</taxon>
        <taxon>Prauserella</taxon>
    </lineage>
</organism>
<sequence>MSTSSAGERTGQQHLAHVVFIAGAAAVGGFLFGYDSSNINGAVLGIQRHFDVGEAITGLTVSSALIGSAVGAWFGGVLSRRAGRIRTMKLAAILFFVSAIGAMFPFSVWDLAIWRVVGGVAIGVASVIGPAYIAEVAPPAYRGRLASLQQLAIVLGIGSSALVNWFIKDSSPIGADGTHDINGMLGGVEAWQWMLGAAAVPAVIYFVLASIIPESPHYLVSMGRFDQARAVLAQVEGDGADADAKLADIRRELSTERRPAIRDILGGKLGLLPIVWIGIALAAFQQFVGINVIFYYSDTLWHSVGQNTDSLLISMVSPTINIIGTLIAIAFIDRIGRKPLLLIGSVGMAIGLGVAAIAFGNAVTVDGALRLPGVWGPVALVFANVFVLSFALSWGVILWVLLGEMFPLRIREAALAVGTAANWVANWIVTVSFPSMGAWNLSVTYWIYAAFAVLSIPFVLKFIKETKGTAIEDVR</sequence>
<keyword evidence="3 9" id="KW-0813">Transport</keyword>
<feature type="transmembrane region" description="Helical" evidence="10">
    <location>
        <begin position="55"/>
        <end position="78"/>
    </location>
</feature>
<dbReference type="PRINTS" id="PR00171">
    <property type="entry name" value="SUGRTRNSPORT"/>
</dbReference>
<dbReference type="InterPro" id="IPR005829">
    <property type="entry name" value="Sugar_transporter_CS"/>
</dbReference>
<dbReference type="InterPro" id="IPR036259">
    <property type="entry name" value="MFS_trans_sf"/>
</dbReference>
<dbReference type="PROSITE" id="PS00216">
    <property type="entry name" value="SUGAR_TRANSPORT_1"/>
    <property type="match status" value="1"/>
</dbReference>
<comment type="subcellular location">
    <subcellularLocation>
        <location evidence="1">Cell membrane</location>
        <topology evidence="1">Multi-pass membrane protein</topology>
    </subcellularLocation>
</comment>